<evidence type="ECO:0000313" key="3">
    <source>
        <dbReference type="Proteomes" id="UP000229570"/>
    </source>
</evidence>
<accession>A0A2H0KMF6</accession>
<organism evidence="2 3">
    <name type="scientific">Candidatus Roizmanbacteria bacterium CG11_big_fil_rev_8_21_14_0_20_35_14</name>
    <dbReference type="NCBI Taxonomy" id="1974855"/>
    <lineage>
        <taxon>Bacteria</taxon>
        <taxon>Candidatus Roizmaniibacteriota</taxon>
    </lineage>
</organism>
<dbReference type="EMBL" id="PCVL01000041">
    <property type="protein sequence ID" value="PIQ72425.1"/>
    <property type="molecule type" value="Genomic_DNA"/>
</dbReference>
<protein>
    <submittedName>
        <fullName evidence="2">Uncharacterized protein</fullName>
    </submittedName>
</protein>
<gene>
    <name evidence="2" type="ORF">COV86_02985</name>
</gene>
<dbReference type="AlphaFoldDB" id="A0A2H0KMF6"/>
<sequence>NKIVLYNKIVLSEFTSALLSALNAVRAKPRPDDISALSVSQTVSFFALVYEKVRNAVEFREDHLILRAAIERILRRRFSLNPDGLGEAENLLRELLWARYFDNSTLGGEDIIKIQELIDRYVVLRKILVVGRDAEMQQYLNQFLIDILTCEIEENLKPKSAQTHANFTFYIYQVLRKKIKIEGLKDDQKDAFFLVAVEKVYGKSDRSYLRYHLFITLYKILAGYSIEEIKKLAVSLPSIFKKIDDMIANPFVDNLTKFTRKQLPPFLVLFDLVKNKFQNITNILTDKEKLWSEVDQTCRDKYQQLGARIRNLAIRSFIYILLTKMLFALILEFPLSNYFYGEVNYESILINTLFPPILMVIILAFFRVPGEENIKKIYQRMIEIIDADKSFETKIAFMPKKPRYKRPLLIFGFTIFYSLTFFVTLSLIYEGLLYLNFNLVSQVIFIFFVSVVTFFSYRIRQVAKELRLEDKQGILTPIVDFFFMPILSLGKFFSQEIAKLNFFIFIFDFIIEAPFKLLFEVVEEWISFVRKRKEEII</sequence>
<keyword evidence="1" id="KW-0812">Transmembrane</keyword>
<comment type="caution">
    <text evidence="2">The sequence shown here is derived from an EMBL/GenBank/DDBJ whole genome shotgun (WGS) entry which is preliminary data.</text>
</comment>
<name>A0A2H0KMF6_9BACT</name>
<proteinExistence type="predicted"/>
<feature type="transmembrane region" description="Helical" evidence="1">
    <location>
        <begin position="348"/>
        <end position="366"/>
    </location>
</feature>
<feature type="transmembrane region" description="Helical" evidence="1">
    <location>
        <begin position="317"/>
        <end position="336"/>
    </location>
</feature>
<evidence type="ECO:0000256" key="1">
    <source>
        <dbReference type="SAM" id="Phobius"/>
    </source>
</evidence>
<feature type="non-terminal residue" evidence="2">
    <location>
        <position position="1"/>
    </location>
</feature>
<feature type="transmembrane region" description="Helical" evidence="1">
    <location>
        <begin position="435"/>
        <end position="457"/>
    </location>
</feature>
<dbReference type="Proteomes" id="UP000229570">
    <property type="component" value="Unassembled WGS sequence"/>
</dbReference>
<keyword evidence="1" id="KW-0472">Membrane</keyword>
<evidence type="ECO:0000313" key="2">
    <source>
        <dbReference type="EMBL" id="PIQ72425.1"/>
    </source>
</evidence>
<feature type="transmembrane region" description="Helical" evidence="1">
    <location>
        <begin position="408"/>
        <end position="429"/>
    </location>
</feature>
<reference evidence="2 3" key="1">
    <citation type="submission" date="2017-09" db="EMBL/GenBank/DDBJ databases">
        <title>Depth-based differentiation of microbial function through sediment-hosted aquifers and enrichment of novel symbionts in the deep terrestrial subsurface.</title>
        <authorList>
            <person name="Probst A.J."/>
            <person name="Ladd B."/>
            <person name="Jarett J.K."/>
            <person name="Geller-Mcgrath D.E."/>
            <person name="Sieber C.M."/>
            <person name="Emerson J.B."/>
            <person name="Anantharaman K."/>
            <person name="Thomas B.C."/>
            <person name="Malmstrom R."/>
            <person name="Stieglmeier M."/>
            <person name="Klingl A."/>
            <person name="Woyke T."/>
            <person name="Ryan C.M."/>
            <person name="Banfield J.F."/>
        </authorList>
    </citation>
    <scope>NUCLEOTIDE SEQUENCE [LARGE SCALE GENOMIC DNA]</scope>
    <source>
        <strain evidence="2">CG11_big_fil_rev_8_21_14_0_20_35_14</strain>
    </source>
</reference>
<keyword evidence="1" id="KW-1133">Transmembrane helix</keyword>